<dbReference type="Proteomes" id="UP000194798">
    <property type="component" value="Unassembled WGS sequence"/>
</dbReference>
<feature type="transmembrane region" description="Helical" evidence="1">
    <location>
        <begin position="87"/>
        <end position="104"/>
    </location>
</feature>
<dbReference type="AlphaFoldDB" id="A0A251XAG6"/>
<dbReference type="EMBL" id="MSLT01000007">
    <property type="protein sequence ID" value="OUD15028.1"/>
    <property type="molecule type" value="Genomic_DNA"/>
</dbReference>
<gene>
    <name evidence="2" type="ORF">TPSD3_04845</name>
</gene>
<accession>A0A251XAG6</accession>
<name>A0A251XAG6_9GAMM</name>
<keyword evidence="1" id="KW-1133">Transmembrane helix</keyword>
<comment type="caution">
    <text evidence="2">The sequence shown here is derived from an EMBL/GenBank/DDBJ whole genome shotgun (WGS) entry which is preliminary data.</text>
</comment>
<reference evidence="2 3" key="1">
    <citation type="submission" date="2016-12" db="EMBL/GenBank/DDBJ databases">
        <title>Thioflexothrix psekupsii D3 genome sequencing and assembly.</title>
        <authorList>
            <person name="Fomenkov A."/>
            <person name="Vincze T."/>
            <person name="Grabovich M."/>
            <person name="Anton B.P."/>
            <person name="Dubinina G."/>
            <person name="Orlova M."/>
            <person name="Belousova E."/>
            <person name="Roberts R.J."/>
        </authorList>
    </citation>
    <scope>NUCLEOTIDE SEQUENCE [LARGE SCALE GENOMIC DNA]</scope>
    <source>
        <strain evidence="2">D3</strain>
    </source>
</reference>
<evidence type="ECO:0000256" key="1">
    <source>
        <dbReference type="SAM" id="Phobius"/>
    </source>
</evidence>
<keyword evidence="1" id="KW-0472">Membrane</keyword>
<proteinExistence type="predicted"/>
<organism evidence="2 3">
    <name type="scientific">Thioflexithrix psekupsensis</name>
    <dbReference type="NCBI Taxonomy" id="1570016"/>
    <lineage>
        <taxon>Bacteria</taxon>
        <taxon>Pseudomonadati</taxon>
        <taxon>Pseudomonadota</taxon>
        <taxon>Gammaproteobacteria</taxon>
        <taxon>Thiotrichales</taxon>
        <taxon>Thioflexithrix</taxon>
    </lineage>
</organism>
<protein>
    <submittedName>
        <fullName evidence="2">Uncharacterized protein</fullName>
    </submittedName>
</protein>
<keyword evidence="3" id="KW-1185">Reference proteome</keyword>
<dbReference type="RefSeq" id="WP_086487466.1">
    <property type="nucleotide sequence ID" value="NZ_MSLT01000007.1"/>
</dbReference>
<keyword evidence="1" id="KW-0812">Transmembrane</keyword>
<evidence type="ECO:0000313" key="3">
    <source>
        <dbReference type="Proteomes" id="UP000194798"/>
    </source>
</evidence>
<evidence type="ECO:0000313" key="2">
    <source>
        <dbReference type="EMBL" id="OUD15028.1"/>
    </source>
</evidence>
<sequence>MVYSYFPMTYPIAYPPVSAPVLSSSVKRAAWVGAVMGAAGATASHLKNNTTPDAGLIGDILAGAVAGSLATAGVTVVSEGLGVKNPLSNSAVMFLTGTALLYVMQNRSA</sequence>